<keyword evidence="3" id="KW-0342">GTP-binding</keyword>
<dbReference type="Gene3D" id="3.40.50.300">
    <property type="entry name" value="P-loop containing nucleotide triphosphate hydrolases"/>
    <property type="match status" value="1"/>
</dbReference>
<reference evidence="9" key="1">
    <citation type="submission" date="2016-10" db="EMBL/GenBank/DDBJ databases">
        <authorList>
            <person name="Benchimol M."/>
            <person name="Almeida L.G."/>
            <person name="Vasconcelos A.T."/>
            <person name="Perreira-Neves A."/>
            <person name="Rosa I.A."/>
            <person name="Tasca T."/>
            <person name="Bogo M.R."/>
            <person name="de Souza W."/>
        </authorList>
    </citation>
    <scope>NUCLEOTIDE SEQUENCE [LARGE SCALE GENOMIC DNA]</scope>
    <source>
        <strain evidence="9">K</strain>
    </source>
</reference>
<evidence type="ECO:0000256" key="8">
    <source>
        <dbReference type="SAM" id="MobiDB-lite"/>
    </source>
</evidence>
<dbReference type="Proteomes" id="UP000179807">
    <property type="component" value="Unassembled WGS sequence"/>
</dbReference>
<dbReference type="SMART" id="SM00175">
    <property type="entry name" value="RAB"/>
    <property type="match status" value="1"/>
</dbReference>
<dbReference type="InterPro" id="IPR001806">
    <property type="entry name" value="Small_GTPase"/>
</dbReference>
<sequence>MASTATILPIESASPDYLLKIVLTGDSGVGKTNLLSQFAKNTFNPDYKTTIGVEFATKTLKVKGKMVKAQIWDTAGQERYRAITSSYYKGANAAMVLYDITSSISFQNVQRWMKEVRDNSEQNIVIMIIGNKSDLDNLRSVSKEDGMREAEREKTMFFETSACTAENVQEAFNTLISEVLELYERTGYKPAAQGRGGPQPRPGVVVTSTSEEGKKECC</sequence>
<keyword evidence="4" id="KW-0472">Membrane</keyword>
<keyword evidence="10" id="KW-1185">Reference proteome</keyword>
<dbReference type="GeneID" id="94834868"/>
<dbReference type="CDD" id="cd01868">
    <property type="entry name" value="Rab11_like"/>
    <property type="match status" value="1"/>
</dbReference>
<evidence type="ECO:0000256" key="3">
    <source>
        <dbReference type="ARBA" id="ARBA00023134"/>
    </source>
</evidence>
<dbReference type="InterPro" id="IPR005225">
    <property type="entry name" value="Small_GTP-bd"/>
</dbReference>
<dbReference type="GO" id="GO:0003924">
    <property type="term" value="F:GTPase activity"/>
    <property type="evidence" value="ECO:0007669"/>
    <property type="project" value="InterPro"/>
</dbReference>
<evidence type="ECO:0000256" key="7">
    <source>
        <dbReference type="ARBA" id="ARBA00037868"/>
    </source>
</evidence>
<dbReference type="PROSITE" id="PS51421">
    <property type="entry name" value="RAS"/>
    <property type="match status" value="1"/>
</dbReference>
<feature type="region of interest" description="Disordered" evidence="8">
    <location>
        <begin position="189"/>
        <end position="218"/>
    </location>
</feature>
<dbReference type="PRINTS" id="PR00449">
    <property type="entry name" value="RASTRNSFRMNG"/>
</dbReference>
<dbReference type="InterPro" id="IPR050209">
    <property type="entry name" value="Rab_GTPases_membrane_traffic"/>
</dbReference>
<evidence type="ECO:0000256" key="4">
    <source>
        <dbReference type="ARBA" id="ARBA00023136"/>
    </source>
</evidence>
<keyword evidence="2" id="KW-0547">Nucleotide-binding</keyword>
<comment type="subcellular location">
    <subcellularLocation>
        <location evidence="7">Endomembrane system</location>
        <topology evidence="7">Lipid-anchor</topology>
    </subcellularLocation>
</comment>
<dbReference type="Pfam" id="PF00071">
    <property type="entry name" value="Ras"/>
    <property type="match status" value="1"/>
</dbReference>
<dbReference type="InterPro" id="IPR027417">
    <property type="entry name" value="P-loop_NTPase"/>
</dbReference>
<protein>
    <submittedName>
        <fullName evidence="9">Ras-related protein RABA2b</fullName>
    </submittedName>
</protein>
<dbReference type="EMBL" id="MLAK01000575">
    <property type="protein sequence ID" value="OHT11932.1"/>
    <property type="molecule type" value="Genomic_DNA"/>
</dbReference>
<accession>A0A1J4KQ65</accession>
<dbReference type="SMART" id="SM00173">
    <property type="entry name" value="RAS"/>
    <property type="match status" value="1"/>
</dbReference>
<dbReference type="SMART" id="SM00176">
    <property type="entry name" value="RAN"/>
    <property type="match status" value="1"/>
</dbReference>
<comment type="caution">
    <text evidence="9">The sequence shown here is derived from an EMBL/GenBank/DDBJ whole genome shotgun (WGS) entry which is preliminary data.</text>
</comment>
<dbReference type="PANTHER" id="PTHR47979">
    <property type="entry name" value="DRAB11-RELATED"/>
    <property type="match status" value="1"/>
</dbReference>
<dbReference type="VEuPathDB" id="TrichDB:TRFO_18399"/>
<dbReference type="GO" id="GO:0005525">
    <property type="term" value="F:GTP binding"/>
    <property type="evidence" value="ECO:0007669"/>
    <property type="project" value="UniProtKB-KW"/>
</dbReference>
<keyword evidence="6" id="KW-0636">Prenylation</keyword>
<evidence type="ECO:0000256" key="6">
    <source>
        <dbReference type="ARBA" id="ARBA00023289"/>
    </source>
</evidence>
<dbReference type="SUPFAM" id="SSF52540">
    <property type="entry name" value="P-loop containing nucleoside triphosphate hydrolases"/>
    <property type="match status" value="1"/>
</dbReference>
<proteinExistence type="inferred from homology"/>
<gene>
    <name evidence="9" type="ORF">TRFO_18399</name>
</gene>
<evidence type="ECO:0000256" key="5">
    <source>
        <dbReference type="ARBA" id="ARBA00023288"/>
    </source>
</evidence>
<keyword evidence="5" id="KW-0449">Lipoprotein</keyword>
<organism evidence="9 10">
    <name type="scientific">Tritrichomonas foetus</name>
    <dbReference type="NCBI Taxonomy" id="1144522"/>
    <lineage>
        <taxon>Eukaryota</taxon>
        <taxon>Metamonada</taxon>
        <taxon>Parabasalia</taxon>
        <taxon>Tritrichomonadida</taxon>
        <taxon>Tritrichomonadidae</taxon>
        <taxon>Tritrichomonas</taxon>
    </lineage>
</organism>
<evidence type="ECO:0000256" key="2">
    <source>
        <dbReference type="ARBA" id="ARBA00022741"/>
    </source>
</evidence>
<name>A0A1J4KQ65_9EUKA</name>
<dbReference type="OrthoDB" id="9989112at2759"/>
<evidence type="ECO:0000313" key="9">
    <source>
        <dbReference type="EMBL" id="OHT11932.1"/>
    </source>
</evidence>
<dbReference type="GO" id="GO:0012505">
    <property type="term" value="C:endomembrane system"/>
    <property type="evidence" value="ECO:0007669"/>
    <property type="project" value="UniProtKB-SubCell"/>
</dbReference>
<dbReference type="FunFam" id="3.40.50.300:FF:000067">
    <property type="entry name" value="ras-related protein RABA1f"/>
    <property type="match status" value="1"/>
</dbReference>
<comment type="similarity">
    <text evidence="1">Belongs to the small GTPase superfamily. Rab family.</text>
</comment>
<evidence type="ECO:0000313" key="10">
    <source>
        <dbReference type="Proteomes" id="UP000179807"/>
    </source>
</evidence>
<dbReference type="NCBIfam" id="TIGR00231">
    <property type="entry name" value="small_GTP"/>
    <property type="match status" value="1"/>
</dbReference>
<dbReference type="SMART" id="SM00174">
    <property type="entry name" value="RHO"/>
    <property type="match status" value="1"/>
</dbReference>
<dbReference type="AlphaFoldDB" id="A0A1J4KQ65"/>
<dbReference type="PROSITE" id="PS51420">
    <property type="entry name" value="RHO"/>
    <property type="match status" value="1"/>
</dbReference>
<dbReference type="PROSITE" id="PS51419">
    <property type="entry name" value="RAB"/>
    <property type="match status" value="1"/>
</dbReference>
<evidence type="ECO:0000256" key="1">
    <source>
        <dbReference type="ARBA" id="ARBA00006270"/>
    </source>
</evidence>
<dbReference type="RefSeq" id="XP_068365068.1">
    <property type="nucleotide sequence ID" value="XM_068500164.1"/>
</dbReference>